<dbReference type="RefSeq" id="WP_083344025.1">
    <property type="nucleotide sequence ID" value="NZ_LT629690.1"/>
</dbReference>
<accession>A0A1G7GUT0</accession>
<dbReference type="Proteomes" id="UP000182427">
    <property type="component" value="Chromosome I"/>
</dbReference>
<proteinExistence type="predicted"/>
<evidence type="ECO:0000313" key="1">
    <source>
        <dbReference type="EMBL" id="SDE91912.1"/>
    </source>
</evidence>
<evidence type="ECO:0000313" key="2">
    <source>
        <dbReference type="Proteomes" id="UP000182427"/>
    </source>
</evidence>
<gene>
    <name evidence="1" type="ORF">SAMN05444167_0812</name>
</gene>
<dbReference type="InterPro" id="IPR017850">
    <property type="entry name" value="Alkaline_phosphatase_core_sf"/>
</dbReference>
<name>A0A1G7GUT0_9BACT</name>
<reference evidence="1 2" key="1">
    <citation type="submission" date="2016-10" db="EMBL/GenBank/DDBJ databases">
        <authorList>
            <person name="de Groot N.N."/>
        </authorList>
    </citation>
    <scope>NUCLEOTIDE SEQUENCE [LARGE SCALE GENOMIC DNA]</scope>
    <source>
        <strain evidence="1 2">GAS232</strain>
    </source>
</reference>
<organism evidence="1 2">
    <name type="scientific">Terriglobus roseus</name>
    <dbReference type="NCBI Taxonomy" id="392734"/>
    <lineage>
        <taxon>Bacteria</taxon>
        <taxon>Pseudomonadati</taxon>
        <taxon>Acidobacteriota</taxon>
        <taxon>Terriglobia</taxon>
        <taxon>Terriglobales</taxon>
        <taxon>Acidobacteriaceae</taxon>
        <taxon>Terriglobus</taxon>
    </lineage>
</organism>
<sequence>MFHRSILPQQIAASRRDFLRGAIGAISASTVRSGFAAPLSGIVQPTQKTIVVTFGGGARDEETFAEEGQENIPNLLHTLLPQGTFFTQVRNGGILGHYVATASIVTGVYERFNNFIAQPPPNPTLFEYYRRALKRPVTDTWVIAPSNGFQKIGGSSNARFGPQYGAGVILPKRLLSTAMQKTSTGADLQHLLQDNYEMPEYQVLSTSQDRELHLEALESTLRLSVADFVKHAQTLDSADELSLFITRRLMDQQAPSLMMLTLHDMDVAHSGAYSLYIDAIRRADRLCAELWQAVQSHPEYRDRTTVYIMPDFGRDADDDPSGNGFQHHRTGSDMARTTWLLAMGPHVRQNVVVERPIESIDLVPTVGCRLGFSTDTPGRCIEELR</sequence>
<evidence type="ECO:0008006" key="3">
    <source>
        <dbReference type="Google" id="ProtNLM"/>
    </source>
</evidence>
<dbReference type="EMBL" id="LT629690">
    <property type="protein sequence ID" value="SDE91912.1"/>
    <property type="molecule type" value="Genomic_DNA"/>
</dbReference>
<dbReference type="Gene3D" id="3.40.720.10">
    <property type="entry name" value="Alkaline Phosphatase, subunit A"/>
    <property type="match status" value="1"/>
</dbReference>
<dbReference type="AlphaFoldDB" id="A0A1G7GUT0"/>
<dbReference type="SUPFAM" id="SSF53649">
    <property type="entry name" value="Alkaline phosphatase-like"/>
    <property type="match status" value="1"/>
</dbReference>
<protein>
    <recommendedName>
        <fullName evidence="3">Type I phosphodiesterase / nucleotide pyrophosphatase</fullName>
    </recommendedName>
</protein>
<keyword evidence="2" id="KW-1185">Reference proteome</keyword>
<dbReference type="OrthoDB" id="9791578at2"/>